<evidence type="ECO:0000256" key="1">
    <source>
        <dbReference type="ARBA" id="ARBA00006007"/>
    </source>
</evidence>
<dbReference type="Pfam" id="PF03437">
    <property type="entry name" value="BtpA"/>
    <property type="match status" value="1"/>
</dbReference>
<reference evidence="2 3" key="1">
    <citation type="submission" date="2021-03" db="EMBL/GenBank/DDBJ databases">
        <title>Genomic Encyclopedia of Type Strains, Phase IV (KMG-IV): sequencing the most valuable type-strain genomes for metagenomic binning, comparative biology and taxonomic classification.</title>
        <authorList>
            <person name="Goeker M."/>
        </authorList>
    </citation>
    <scope>NUCLEOTIDE SEQUENCE [LARGE SCALE GENOMIC DNA]</scope>
    <source>
        <strain evidence="2 3">DSM 26048</strain>
    </source>
</reference>
<dbReference type="EMBL" id="JAGGLB010000020">
    <property type="protein sequence ID" value="MBP1993737.1"/>
    <property type="molecule type" value="Genomic_DNA"/>
</dbReference>
<dbReference type="Gene3D" id="3.20.20.70">
    <property type="entry name" value="Aldolase class I"/>
    <property type="match status" value="1"/>
</dbReference>
<comment type="similarity">
    <text evidence="1">Belongs to the BtpA family.</text>
</comment>
<proteinExistence type="inferred from homology"/>
<dbReference type="NCBIfam" id="TIGR00259">
    <property type="entry name" value="thylakoid_BtpA"/>
    <property type="match status" value="1"/>
</dbReference>
<keyword evidence="3" id="KW-1185">Reference proteome</keyword>
<protein>
    <submittedName>
        <fullName evidence="2">Membrane complex biogenesis BtpA family protein</fullName>
    </submittedName>
</protein>
<dbReference type="SUPFAM" id="SSF51366">
    <property type="entry name" value="Ribulose-phoshate binding barrel"/>
    <property type="match status" value="1"/>
</dbReference>
<evidence type="ECO:0000313" key="3">
    <source>
        <dbReference type="Proteomes" id="UP001519287"/>
    </source>
</evidence>
<dbReference type="PANTHER" id="PTHR21381:SF3">
    <property type="entry name" value="SGC REGION PROTEIN SGCQ-RELATED"/>
    <property type="match status" value="1"/>
</dbReference>
<dbReference type="PIRSF" id="PIRSF005956">
    <property type="entry name" value="BtpA"/>
    <property type="match status" value="1"/>
</dbReference>
<organism evidence="2 3">
    <name type="scientific">Paenibacillus eucommiae</name>
    <dbReference type="NCBI Taxonomy" id="1355755"/>
    <lineage>
        <taxon>Bacteria</taxon>
        <taxon>Bacillati</taxon>
        <taxon>Bacillota</taxon>
        <taxon>Bacilli</taxon>
        <taxon>Bacillales</taxon>
        <taxon>Paenibacillaceae</taxon>
        <taxon>Paenibacillus</taxon>
    </lineage>
</organism>
<accession>A0ABS4J1N0</accession>
<comment type="caution">
    <text evidence="2">The sequence shown here is derived from an EMBL/GenBank/DDBJ whole genome shotgun (WGS) entry which is preliminary data.</text>
</comment>
<dbReference type="Proteomes" id="UP001519287">
    <property type="component" value="Unassembled WGS sequence"/>
</dbReference>
<dbReference type="InterPro" id="IPR005137">
    <property type="entry name" value="BtpA"/>
</dbReference>
<gene>
    <name evidence="2" type="ORF">J2Z66_005363</name>
</gene>
<dbReference type="RefSeq" id="WP_209975615.1">
    <property type="nucleotide sequence ID" value="NZ_JAGGLB010000020.1"/>
</dbReference>
<dbReference type="PANTHER" id="PTHR21381">
    <property type="entry name" value="ZGC:162297"/>
    <property type="match status" value="1"/>
</dbReference>
<dbReference type="InterPro" id="IPR011060">
    <property type="entry name" value="RibuloseP-bd_barrel"/>
</dbReference>
<dbReference type="InterPro" id="IPR013785">
    <property type="entry name" value="Aldolase_TIM"/>
</dbReference>
<name>A0ABS4J1N0_9BACL</name>
<sequence length="281" mass="30247">MSSTIFPAKSNSVLDIFKTDKAIIGMVHLKALPGAPHFKGGNLDAIYDFAMNDVRALEEGGVDGLMIENAGDIPFCKPEDIGMETVAAMTALTERIKRETNLPIGINCLANGVLVALAVAKANDLPFVRVNQWVNAYVANEGFIEGASAKAMRYRSNIKGDNIKIFADVHVKHGSHSIVADRSLADQTRDAIFFDADVLIATGSRTGDETSTDEIEGIKSNTDLPVIVGSGMTPGNAQKILSHCNGCIVGSYVKKDGLWWNQVEAARVKELMDVVLQLRGE</sequence>
<evidence type="ECO:0000313" key="2">
    <source>
        <dbReference type="EMBL" id="MBP1993737.1"/>
    </source>
</evidence>